<dbReference type="EMBL" id="VCHE01000019">
    <property type="protein sequence ID" value="KAB2577195.1"/>
    <property type="molecule type" value="Genomic_DNA"/>
</dbReference>
<dbReference type="AlphaFoldDB" id="A0A5N5DHA1"/>
<feature type="region of interest" description="Disordered" evidence="1">
    <location>
        <begin position="56"/>
        <end position="205"/>
    </location>
</feature>
<organism evidence="2 3">
    <name type="scientific">Lasiodiplodia theobromae</name>
    <dbReference type="NCBI Taxonomy" id="45133"/>
    <lineage>
        <taxon>Eukaryota</taxon>
        <taxon>Fungi</taxon>
        <taxon>Dikarya</taxon>
        <taxon>Ascomycota</taxon>
        <taxon>Pezizomycotina</taxon>
        <taxon>Dothideomycetes</taxon>
        <taxon>Dothideomycetes incertae sedis</taxon>
        <taxon>Botryosphaeriales</taxon>
        <taxon>Botryosphaeriaceae</taxon>
        <taxon>Lasiodiplodia</taxon>
    </lineage>
</organism>
<gene>
    <name evidence="2" type="ORF">DBV05_g4172</name>
</gene>
<evidence type="ECO:0000313" key="3">
    <source>
        <dbReference type="Proteomes" id="UP000325902"/>
    </source>
</evidence>
<protein>
    <submittedName>
        <fullName evidence="2">Uncharacterized protein</fullName>
    </submittedName>
</protein>
<keyword evidence="3" id="KW-1185">Reference proteome</keyword>
<accession>A0A5N5DHA1</accession>
<name>A0A5N5DHA1_9PEZI</name>
<comment type="caution">
    <text evidence="2">The sequence shown here is derived from an EMBL/GenBank/DDBJ whole genome shotgun (WGS) entry which is preliminary data.</text>
</comment>
<dbReference type="OrthoDB" id="3943230at2759"/>
<feature type="compositionally biased region" description="Basic and acidic residues" evidence="1">
    <location>
        <begin position="94"/>
        <end position="108"/>
    </location>
</feature>
<sequence>MVARDLQNIVTSSSEESSNNSALRRPRNTKSARPSVKDAKRSWEKFKINKEFGEEFRHSKKKSKIKAGAGKCTHHWFPDEDEDNAKPPVGYFENLRKEKEKEEMENEKLFLNISDDDDDDDDDDSTSDGDTKSEGGATSDSSDEENTDDTNPPVSRSHLSVKKGSQDIASEASVKTSVRPQPARSKQPNSSKSSSTRPGQADNEPAVTKLCRELDGARANSDWDQAETAANQLIQLAPWSDDSTILIAKALFRVAPRPNVEHNFEDDLRDAVTEHIHCRYEQLRATKNSMLAMLLRDHEDLAEMVYAMRLKELREKRVEVVEID</sequence>
<evidence type="ECO:0000313" key="2">
    <source>
        <dbReference type="EMBL" id="KAB2577195.1"/>
    </source>
</evidence>
<evidence type="ECO:0000256" key="1">
    <source>
        <dbReference type="SAM" id="MobiDB-lite"/>
    </source>
</evidence>
<dbReference type="Proteomes" id="UP000325902">
    <property type="component" value="Unassembled WGS sequence"/>
</dbReference>
<feature type="compositionally biased region" description="Low complexity" evidence="1">
    <location>
        <begin position="12"/>
        <end position="21"/>
    </location>
</feature>
<reference evidence="2 3" key="1">
    <citation type="journal article" date="2019" name="Sci. Rep.">
        <title>A multi-omics analysis of the grapevine pathogen Lasiodiplodia theobromae reveals that temperature affects the expression of virulence- and pathogenicity-related genes.</title>
        <authorList>
            <person name="Felix C."/>
            <person name="Meneses R."/>
            <person name="Goncalves M.F.M."/>
            <person name="Tilleman L."/>
            <person name="Duarte A.S."/>
            <person name="Jorrin-Novo J.V."/>
            <person name="Van de Peer Y."/>
            <person name="Deforce D."/>
            <person name="Van Nieuwerburgh F."/>
            <person name="Esteves A.C."/>
            <person name="Alves A."/>
        </authorList>
    </citation>
    <scope>NUCLEOTIDE SEQUENCE [LARGE SCALE GENOMIC DNA]</scope>
    <source>
        <strain evidence="2 3">LA-SOL3</strain>
    </source>
</reference>
<feature type="compositionally biased region" description="Polar residues" evidence="1">
    <location>
        <begin position="173"/>
        <end position="189"/>
    </location>
</feature>
<proteinExistence type="predicted"/>
<feature type="compositionally biased region" description="Acidic residues" evidence="1">
    <location>
        <begin position="114"/>
        <end position="127"/>
    </location>
</feature>
<feature type="region of interest" description="Disordered" evidence="1">
    <location>
        <begin position="1"/>
        <end position="41"/>
    </location>
</feature>